<feature type="transmembrane region" description="Helical" evidence="1">
    <location>
        <begin position="25"/>
        <end position="46"/>
    </location>
</feature>
<dbReference type="EMBL" id="RCZH01000003">
    <property type="protein sequence ID" value="TPG44056.1"/>
    <property type="molecule type" value="Genomic_DNA"/>
</dbReference>
<sequence>MQTVLNANKVKNLSTRRRRDLIPKWIKFFVFLFLLLGFLGVCMIFIRTLMGSQIGESTIYGLESTVFFSPLGILIHAILIFKVVVSYGLWTEKDWAVKCGIIDAIFGLIVCITVMVILPFVASKGGKNELNLRFEILLLIPYLYQLLKIRREWEIWSDIVPVNSTVHGNIENKIVIEKINQDEKEIEIENHVEETIDKEDPSRFMPK</sequence>
<evidence type="ECO:0000256" key="1">
    <source>
        <dbReference type="SAM" id="Phobius"/>
    </source>
</evidence>
<keyword evidence="3" id="KW-1185">Reference proteome</keyword>
<dbReference type="AlphaFoldDB" id="A0A502F5Y7"/>
<accession>A0A502F5Y7</accession>
<feature type="transmembrane region" description="Helical" evidence="1">
    <location>
        <begin position="66"/>
        <end position="89"/>
    </location>
</feature>
<reference evidence="2 3" key="1">
    <citation type="journal article" date="2019" name="Environ. Microbiol.">
        <title>Species interactions and distinct microbial communities in high Arctic permafrost affected cryosols are associated with the CH4 and CO2 gas fluxes.</title>
        <authorList>
            <person name="Altshuler I."/>
            <person name="Hamel J."/>
            <person name="Turney S."/>
            <person name="Magnuson E."/>
            <person name="Levesque R."/>
            <person name="Greer C."/>
            <person name="Whyte L.G."/>
        </authorList>
    </citation>
    <scope>NUCLEOTIDE SEQUENCE [LARGE SCALE GENOMIC DNA]</scope>
    <source>
        <strain evidence="2 3">42</strain>
    </source>
</reference>
<feature type="transmembrane region" description="Helical" evidence="1">
    <location>
        <begin position="101"/>
        <end position="118"/>
    </location>
</feature>
<comment type="caution">
    <text evidence="2">The sequence shown here is derived from an EMBL/GenBank/DDBJ whole genome shotgun (WGS) entry which is preliminary data.</text>
</comment>
<dbReference type="OrthoDB" id="7060697at2"/>
<dbReference type="RefSeq" id="WP_140504704.1">
    <property type="nucleotide sequence ID" value="NZ_RCZH01000003.1"/>
</dbReference>
<name>A0A502F5Y7_9FLAO</name>
<organism evidence="2 3">
    <name type="scientific">Flavobacterium pectinovorum</name>
    <dbReference type="NCBI Taxonomy" id="29533"/>
    <lineage>
        <taxon>Bacteria</taxon>
        <taxon>Pseudomonadati</taxon>
        <taxon>Bacteroidota</taxon>
        <taxon>Flavobacteriia</taxon>
        <taxon>Flavobacteriales</taxon>
        <taxon>Flavobacteriaceae</taxon>
        <taxon>Flavobacterium</taxon>
    </lineage>
</organism>
<dbReference type="Proteomes" id="UP000319700">
    <property type="component" value="Unassembled WGS sequence"/>
</dbReference>
<evidence type="ECO:0000313" key="2">
    <source>
        <dbReference type="EMBL" id="TPG44056.1"/>
    </source>
</evidence>
<keyword evidence="1" id="KW-1133">Transmembrane helix</keyword>
<gene>
    <name evidence="2" type="ORF">EAH81_05755</name>
</gene>
<keyword evidence="1" id="KW-0812">Transmembrane</keyword>
<keyword evidence="1" id="KW-0472">Membrane</keyword>
<evidence type="ECO:0000313" key="3">
    <source>
        <dbReference type="Proteomes" id="UP000319700"/>
    </source>
</evidence>
<protein>
    <submittedName>
        <fullName evidence="2">Uncharacterized protein</fullName>
    </submittedName>
</protein>
<proteinExistence type="predicted"/>